<proteinExistence type="predicted"/>
<evidence type="ECO:0000313" key="1">
    <source>
        <dbReference type="EMBL" id="CAG8854525.1"/>
    </source>
</evidence>
<accession>A0ABN7XHL9</accession>
<keyword evidence="2" id="KW-1185">Reference proteome</keyword>
<gene>
    <name evidence="1" type="ORF">GMARGA_LOCUS43346</name>
</gene>
<comment type="caution">
    <text evidence="1">The sequence shown here is derived from an EMBL/GenBank/DDBJ whole genome shotgun (WGS) entry which is preliminary data.</text>
</comment>
<protein>
    <submittedName>
        <fullName evidence="1">15555_t:CDS:1</fullName>
    </submittedName>
</protein>
<reference evidence="1 2" key="1">
    <citation type="submission" date="2021-06" db="EMBL/GenBank/DDBJ databases">
        <authorList>
            <person name="Kallberg Y."/>
            <person name="Tangrot J."/>
            <person name="Rosling A."/>
        </authorList>
    </citation>
    <scope>NUCLEOTIDE SEQUENCE [LARGE SCALE GENOMIC DNA]</scope>
    <source>
        <strain evidence="1 2">120-4 pot B 10/14</strain>
    </source>
</reference>
<dbReference type="Proteomes" id="UP000789901">
    <property type="component" value="Unassembled WGS sequence"/>
</dbReference>
<name>A0ABN7XHL9_GIGMA</name>
<organism evidence="1 2">
    <name type="scientific">Gigaspora margarita</name>
    <dbReference type="NCBI Taxonomy" id="4874"/>
    <lineage>
        <taxon>Eukaryota</taxon>
        <taxon>Fungi</taxon>
        <taxon>Fungi incertae sedis</taxon>
        <taxon>Mucoromycota</taxon>
        <taxon>Glomeromycotina</taxon>
        <taxon>Glomeromycetes</taxon>
        <taxon>Diversisporales</taxon>
        <taxon>Gigasporaceae</taxon>
        <taxon>Gigaspora</taxon>
    </lineage>
</organism>
<feature type="non-terminal residue" evidence="1">
    <location>
        <position position="1"/>
    </location>
</feature>
<evidence type="ECO:0000313" key="2">
    <source>
        <dbReference type="Proteomes" id="UP000789901"/>
    </source>
</evidence>
<sequence length="83" mass="9582">KADNDTMEKFKKQNPDLSISIYGWSEKKLIPIRIAPKSKVHDRCKHKEGNCQPRELIQLLLITGDDPKTGEPVQYYCLIQGRD</sequence>
<dbReference type="EMBL" id="CAJVQB010139255">
    <property type="protein sequence ID" value="CAG8854525.1"/>
    <property type="molecule type" value="Genomic_DNA"/>
</dbReference>